<keyword evidence="2" id="KW-1185">Reference proteome</keyword>
<name>A0ABU8PSC9_9GAMM</name>
<reference evidence="1 2" key="1">
    <citation type="submission" date="2023-12" db="EMBL/GenBank/DDBJ databases">
        <title>Gut-associated functions are favored during microbiome assembly across C. elegans life.</title>
        <authorList>
            <person name="Zimmermann J."/>
        </authorList>
    </citation>
    <scope>NUCLEOTIDE SEQUENCE [LARGE SCALE GENOMIC DNA]</scope>
    <source>
        <strain evidence="1 2">BIGb0393</strain>
    </source>
</reference>
<evidence type="ECO:0000313" key="2">
    <source>
        <dbReference type="Proteomes" id="UP001362100"/>
    </source>
</evidence>
<accession>A0ABU8PSC9</accession>
<evidence type="ECO:0000313" key="1">
    <source>
        <dbReference type="EMBL" id="MEJ5044844.1"/>
    </source>
</evidence>
<dbReference type="EMBL" id="JBBGZW010000001">
    <property type="protein sequence ID" value="MEJ5044844.1"/>
    <property type="molecule type" value="Genomic_DNA"/>
</dbReference>
<evidence type="ECO:0008006" key="3">
    <source>
        <dbReference type="Google" id="ProtNLM"/>
    </source>
</evidence>
<protein>
    <recommendedName>
        <fullName evidence="3">Lysine-N-methylase</fullName>
    </recommendedName>
</protein>
<gene>
    <name evidence="1" type="ORF">WH298_06415</name>
</gene>
<sequence>MNTANSYTPEYVTRIQAQPWNCQCAGCNGDKPLRQLRWREEQRASAELSCDSAASAILFDHHAFALQHTLAAAQDAPALCTRLQVLNQQAIFMLGNEDAPLAEKLYATGVLVSKCQSLQQPEEIQQVGEELLMLMNSGLLAEAFATLPAIDVYPLAALRQLAQVELDADLDPLTGMTLVMKLNELAMLSDAQLLPLLSELRDDAQVQAFMLQKSQVWRNYLLWNAYHGVFPGSADAQWETAFLTLCQRVFGMQVIISLLLTEQCDLDDETLAALFAAWQRQSLPALSEENALLIGLSLLK</sequence>
<comment type="caution">
    <text evidence="1">The sequence shown here is derived from an EMBL/GenBank/DDBJ whole genome shotgun (WGS) entry which is preliminary data.</text>
</comment>
<dbReference type="Proteomes" id="UP001362100">
    <property type="component" value="Unassembled WGS sequence"/>
</dbReference>
<organism evidence="1 2">
    <name type="scientific">Pantoea nemavictus</name>
    <dbReference type="NCBI Taxonomy" id="2726955"/>
    <lineage>
        <taxon>Bacteria</taxon>
        <taxon>Pseudomonadati</taxon>
        <taxon>Pseudomonadota</taxon>
        <taxon>Gammaproteobacteria</taxon>
        <taxon>Enterobacterales</taxon>
        <taxon>Erwiniaceae</taxon>
        <taxon>Pantoea</taxon>
    </lineage>
</organism>
<dbReference type="RefSeq" id="WP_009128118.1">
    <property type="nucleotide sequence ID" value="NZ_JACAWY010000001.1"/>
</dbReference>
<proteinExistence type="predicted"/>